<dbReference type="InterPro" id="IPR018313">
    <property type="entry name" value="SBP_3_CS"/>
</dbReference>
<dbReference type="KEGG" id="pmat:BBI11_15090"/>
<accession>A0A7D7QV48</accession>
<keyword evidence="3 6" id="KW-0732">Signal</keyword>
<accession>A0A150W9W4</accession>
<dbReference type="PROSITE" id="PS51257">
    <property type="entry name" value="PROKAR_LIPOPROTEIN"/>
    <property type="match status" value="1"/>
</dbReference>
<dbReference type="Pfam" id="PF00497">
    <property type="entry name" value="SBP_bac_3"/>
    <property type="match status" value="1"/>
</dbReference>
<dbReference type="SMART" id="SM00062">
    <property type="entry name" value="PBPb"/>
    <property type="match status" value="1"/>
</dbReference>
<dbReference type="AlphaFoldDB" id="A0A150W9W4"/>
<reference evidence="7 8" key="1">
    <citation type="submission" date="2020-07" db="EMBL/GenBank/DDBJ databases">
        <title>Screening of a cold-adapted Planococcus bacterium producing protease in traditional shrimp paste and protease identification by genome sequencing.</title>
        <authorList>
            <person name="Gao R."/>
            <person name="Leng W."/>
            <person name="Chu Q."/>
            <person name="Wu X."/>
            <person name="Liu H."/>
            <person name="Li X."/>
        </authorList>
    </citation>
    <scope>NUCLEOTIDE SEQUENCE [LARGE SCALE GENOMIC DNA]</scope>
    <source>
        <strain evidence="7 8">XJ11</strain>
    </source>
</reference>
<feature type="region of interest" description="Disordered" evidence="5">
    <location>
        <begin position="23"/>
        <end position="44"/>
    </location>
</feature>
<dbReference type="EMBL" id="CP059540">
    <property type="protein sequence ID" value="QMT17134.1"/>
    <property type="molecule type" value="Genomic_DNA"/>
</dbReference>
<dbReference type="Proteomes" id="UP000514716">
    <property type="component" value="Chromosome"/>
</dbReference>
<proteinExistence type="inferred from homology"/>
<comment type="subcellular location">
    <subcellularLocation>
        <location evidence="1">Cell envelope</location>
    </subcellularLocation>
</comment>
<gene>
    <name evidence="7" type="ORF">H1Q58_14375</name>
</gene>
<comment type="similarity">
    <text evidence="2 4">Belongs to the bacterial solute-binding protein 3 family.</text>
</comment>
<keyword evidence="8" id="KW-1185">Reference proteome</keyword>
<dbReference type="Gene3D" id="3.40.190.10">
    <property type="entry name" value="Periplasmic binding protein-like II"/>
    <property type="match status" value="2"/>
</dbReference>
<evidence type="ECO:0000256" key="6">
    <source>
        <dbReference type="SAM" id="SignalP"/>
    </source>
</evidence>
<feature type="chain" id="PRO_5013477219" evidence="6">
    <location>
        <begin position="20"/>
        <end position="279"/>
    </location>
</feature>
<organism evidence="7 8">
    <name type="scientific">Planococcus maritimus</name>
    <dbReference type="NCBI Taxonomy" id="192421"/>
    <lineage>
        <taxon>Bacteria</taxon>
        <taxon>Bacillati</taxon>
        <taxon>Bacillota</taxon>
        <taxon>Bacilli</taxon>
        <taxon>Bacillales</taxon>
        <taxon>Caryophanaceae</taxon>
        <taxon>Planococcus</taxon>
    </lineage>
</organism>
<evidence type="ECO:0000256" key="4">
    <source>
        <dbReference type="RuleBase" id="RU003744"/>
    </source>
</evidence>
<sequence length="279" mass="29937">MNKKFTTAGVILTAGMLLAACGSDDSTTGSEGSSEGAAGSDLNLMEEGKFTTASSGLYKPFNYEEGGNLTGFDIEIGNAIAEEMGLEPNPVTTPWETIIQGLTTDRFDAILGSMAITEERQEQVSFSDPYYYSGGVIFVREGNTEIQSEADLEGATIGVVGQSTYDTAAQKYTDDIQYYNSDVVALQDLTVEGRLDAVITADVVGFEAQNAGLEIEMVGDPLWIEQAAVAVRPEDEALLEAINEALATIIENGTYTEISEKWFGRDLLDVDLEGVEILN</sequence>
<evidence type="ECO:0000256" key="5">
    <source>
        <dbReference type="SAM" id="MobiDB-lite"/>
    </source>
</evidence>
<evidence type="ECO:0000256" key="1">
    <source>
        <dbReference type="ARBA" id="ARBA00004196"/>
    </source>
</evidence>
<dbReference type="RefSeq" id="WP_068464861.1">
    <property type="nucleotide sequence ID" value="NZ_CP016538.2"/>
</dbReference>
<evidence type="ECO:0000256" key="3">
    <source>
        <dbReference type="ARBA" id="ARBA00022729"/>
    </source>
</evidence>
<dbReference type="KEGG" id="pdec:H1Q58_14375"/>
<feature type="signal peptide" evidence="6">
    <location>
        <begin position="1"/>
        <end position="19"/>
    </location>
</feature>
<name>A0A150W9W4_PLAMR</name>
<evidence type="ECO:0000313" key="7">
    <source>
        <dbReference type="EMBL" id="QMT17134.1"/>
    </source>
</evidence>
<protein>
    <submittedName>
        <fullName evidence="7">Transporter substrate-binding domain-containing protein</fullName>
    </submittedName>
</protein>
<dbReference type="GO" id="GO:0030313">
    <property type="term" value="C:cell envelope"/>
    <property type="evidence" value="ECO:0007669"/>
    <property type="project" value="UniProtKB-SubCell"/>
</dbReference>
<dbReference type="PANTHER" id="PTHR35936">
    <property type="entry name" value="MEMBRANE-BOUND LYTIC MUREIN TRANSGLYCOSYLASE F"/>
    <property type="match status" value="1"/>
</dbReference>
<feature type="compositionally biased region" description="Low complexity" evidence="5">
    <location>
        <begin position="23"/>
        <end position="40"/>
    </location>
</feature>
<evidence type="ECO:0000256" key="2">
    <source>
        <dbReference type="ARBA" id="ARBA00010333"/>
    </source>
</evidence>
<dbReference type="SUPFAM" id="SSF53850">
    <property type="entry name" value="Periplasmic binding protein-like II"/>
    <property type="match status" value="1"/>
</dbReference>
<dbReference type="PANTHER" id="PTHR35936:SF34">
    <property type="entry name" value="ABC TRANSPORTER EXTRACELLULAR-BINDING PROTEIN YCKB-RELATED"/>
    <property type="match status" value="1"/>
</dbReference>
<dbReference type="OrthoDB" id="9774451at2"/>
<dbReference type="PROSITE" id="PS01039">
    <property type="entry name" value="SBP_BACTERIAL_3"/>
    <property type="match status" value="1"/>
</dbReference>
<evidence type="ECO:0000313" key="8">
    <source>
        <dbReference type="Proteomes" id="UP000514716"/>
    </source>
</evidence>
<dbReference type="InterPro" id="IPR001638">
    <property type="entry name" value="Solute-binding_3/MltF_N"/>
</dbReference>